<accession>A0A0W1B3U7</accession>
<dbReference type="Proteomes" id="UP000054709">
    <property type="component" value="Unassembled WGS sequence"/>
</dbReference>
<protein>
    <recommendedName>
        <fullName evidence="1">NADP-dependent oxidoreductase domain-containing protein</fullName>
    </recommendedName>
</protein>
<feature type="domain" description="NADP-dependent oxidoreductase" evidence="1">
    <location>
        <begin position="16"/>
        <end position="83"/>
    </location>
</feature>
<gene>
    <name evidence="2" type="ORF">UQ64_05415</name>
</gene>
<evidence type="ECO:0000259" key="1">
    <source>
        <dbReference type="Pfam" id="PF00248"/>
    </source>
</evidence>
<dbReference type="Pfam" id="PF00248">
    <property type="entry name" value="Aldo_ket_red"/>
    <property type="match status" value="1"/>
</dbReference>
<dbReference type="InterPro" id="IPR036812">
    <property type="entry name" value="NAD(P)_OxRdtase_dom_sf"/>
</dbReference>
<proteinExistence type="predicted"/>
<dbReference type="SUPFAM" id="SSF51430">
    <property type="entry name" value="NAD(P)-linked oxidoreductase"/>
    <property type="match status" value="1"/>
</dbReference>
<dbReference type="GO" id="GO:0016491">
    <property type="term" value="F:oxidoreductase activity"/>
    <property type="evidence" value="ECO:0007669"/>
    <property type="project" value="InterPro"/>
</dbReference>
<dbReference type="AlphaFoldDB" id="A0A0W1B3U7"/>
<comment type="caution">
    <text evidence="2">The sequence shown here is derived from an EMBL/GenBank/DDBJ whole genome shotgun (WGS) entry which is preliminary data.</text>
</comment>
<name>A0A0W1B3U7_9BACL</name>
<keyword evidence="3" id="KW-1185">Reference proteome</keyword>
<dbReference type="PANTHER" id="PTHR42686:SF1">
    <property type="entry name" value="GH17980P-RELATED"/>
    <property type="match status" value="1"/>
</dbReference>
<dbReference type="EMBL" id="LCZJ02000014">
    <property type="protein sequence ID" value="KTD88226.1"/>
    <property type="molecule type" value="Genomic_DNA"/>
</dbReference>
<sequence length="86" mass="9432">MSSEITLGRTNLQVLPLGLGANAVGGHNLFPGLNDETGRNIVRNTLDHGINFIDSAYIYGPGRSEELVGEVLRERGGRDTRRDQFH</sequence>
<evidence type="ECO:0000313" key="2">
    <source>
        <dbReference type="EMBL" id="KTD88226.1"/>
    </source>
</evidence>
<organism evidence="2 3">
    <name type="scientific">Paenibacillus etheri</name>
    <dbReference type="NCBI Taxonomy" id="1306852"/>
    <lineage>
        <taxon>Bacteria</taxon>
        <taxon>Bacillati</taxon>
        <taxon>Bacillota</taxon>
        <taxon>Bacilli</taxon>
        <taxon>Bacillales</taxon>
        <taxon>Paenibacillaceae</taxon>
        <taxon>Paenibacillus</taxon>
    </lineage>
</organism>
<dbReference type="InterPro" id="IPR023210">
    <property type="entry name" value="NADP_OxRdtase_dom"/>
</dbReference>
<dbReference type="Gene3D" id="3.20.20.100">
    <property type="entry name" value="NADP-dependent oxidoreductase domain"/>
    <property type="match status" value="1"/>
</dbReference>
<reference evidence="2 3" key="1">
    <citation type="journal article" date="2015" name="Int. Biodeterior. Biodegradation">
        <title>Physiological and genetic screening methods for the isolation of methyl tert-butyl ether-degrading bacteria for bioremediation purposes.</title>
        <authorList>
            <person name="Guisado I.M."/>
            <person name="Purswani J."/>
            <person name="Gonzalez Lopez J."/>
            <person name="Pozo C."/>
        </authorList>
    </citation>
    <scope>NUCLEOTIDE SEQUENCE [LARGE SCALE GENOMIC DNA]</scope>
    <source>
        <strain evidence="2 3">SH7</strain>
    </source>
</reference>
<dbReference type="InterPro" id="IPR020471">
    <property type="entry name" value="AKR"/>
</dbReference>
<dbReference type="OrthoDB" id="9773828at2"/>
<dbReference type="GO" id="GO:0005829">
    <property type="term" value="C:cytosol"/>
    <property type="evidence" value="ECO:0007669"/>
    <property type="project" value="TreeGrafter"/>
</dbReference>
<dbReference type="PANTHER" id="PTHR42686">
    <property type="entry name" value="GH17980P-RELATED"/>
    <property type="match status" value="1"/>
</dbReference>
<evidence type="ECO:0000313" key="3">
    <source>
        <dbReference type="Proteomes" id="UP000054709"/>
    </source>
</evidence>